<dbReference type="GO" id="GO:0042910">
    <property type="term" value="F:xenobiotic transmembrane transporter activity"/>
    <property type="evidence" value="ECO:0007669"/>
    <property type="project" value="TreeGrafter"/>
</dbReference>
<protein>
    <submittedName>
        <fullName evidence="2">Putative transmembrane Acr-type transport protein</fullName>
    </submittedName>
</protein>
<dbReference type="PANTHER" id="PTHR32063:SF0">
    <property type="entry name" value="SWARMING MOTILITY PROTEIN SWRC"/>
    <property type="match status" value="1"/>
</dbReference>
<feature type="transmembrane region" description="Helical" evidence="1">
    <location>
        <begin position="533"/>
        <end position="551"/>
    </location>
</feature>
<dbReference type="SUPFAM" id="SSF82714">
    <property type="entry name" value="Multidrug efflux transporter AcrB TolC docking domain, DN and DC subdomains"/>
    <property type="match status" value="2"/>
</dbReference>
<dbReference type="Gene3D" id="3.30.70.1320">
    <property type="entry name" value="Multidrug efflux transporter AcrB pore domain like"/>
    <property type="match status" value="1"/>
</dbReference>
<name>A0A098BY21_9BACT</name>
<feature type="transmembrane region" description="Helical" evidence="1">
    <location>
        <begin position="332"/>
        <end position="351"/>
    </location>
</feature>
<dbReference type="GO" id="GO:0005886">
    <property type="term" value="C:plasma membrane"/>
    <property type="evidence" value="ECO:0007669"/>
    <property type="project" value="TreeGrafter"/>
</dbReference>
<dbReference type="Gene3D" id="3.30.70.1430">
    <property type="entry name" value="Multidrug efflux transporter AcrB pore domain"/>
    <property type="match status" value="2"/>
</dbReference>
<accession>A0A098BY21</accession>
<gene>
    <name evidence="2" type="ORF">ING2E5B_0794</name>
</gene>
<feature type="transmembrane region" description="Helical" evidence="1">
    <location>
        <begin position="965"/>
        <end position="984"/>
    </location>
</feature>
<keyword evidence="1 2" id="KW-0812">Transmembrane</keyword>
<feature type="transmembrane region" description="Helical" evidence="1">
    <location>
        <begin position="358"/>
        <end position="377"/>
    </location>
</feature>
<dbReference type="PATRIC" id="fig|1562970.3.peg.792"/>
<dbReference type="STRING" id="1562970.ING2E5B_0794"/>
<dbReference type="SUPFAM" id="SSF82693">
    <property type="entry name" value="Multidrug efflux transporter AcrB pore domain, PN1, PN2, PC1 and PC2 subdomains"/>
    <property type="match status" value="3"/>
</dbReference>
<feature type="transmembrane region" description="Helical" evidence="1">
    <location>
        <begin position="889"/>
        <end position="913"/>
    </location>
</feature>
<feature type="transmembrane region" description="Helical" evidence="1">
    <location>
        <begin position="12"/>
        <end position="29"/>
    </location>
</feature>
<proteinExistence type="predicted"/>
<dbReference type="OrthoDB" id="9758940at2"/>
<feature type="transmembrane region" description="Helical" evidence="1">
    <location>
        <begin position="919"/>
        <end position="944"/>
    </location>
</feature>
<dbReference type="SUPFAM" id="SSF82866">
    <property type="entry name" value="Multidrug efflux transporter AcrB transmembrane domain"/>
    <property type="match status" value="2"/>
</dbReference>
<keyword evidence="1" id="KW-1133">Transmembrane helix</keyword>
<dbReference type="HOGENOM" id="CLU_002755_1_2_10"/>
<feature type="transmembrane region" description="Helical" evidence="1">
    <location>
        <begin position="996"/>
        <end position="1025"/>
    </location>
</feature>
<organism evidence="2 3">
    <name type="scientific">Fermentimonas caenicola</name>
    <dbReference type="NCBI Taxonomy" id="1562970"/>
    <lineage>
        <taxon>Bacteria</taxon>
        <taxon>Pseudomonadati</taxon>
        <taxon>Bacteroidota</taxon>
        <taxon>Bacteroidia</taxon>
        <taxon>Bacteroidales</taxon>
        <taxon>Dysgonomonadaceae</taxon>
        <taxon>Fermentimonas</taxon>
    </lineage>
</organism>
<sequence>MKIYETAVKNPVGTSLIFIGVVLIGLLFYRQLPIDLYPNIDLNIVSVMTTYSGAGAQDVEANVTRPLEDVLNTTEKLKEITSQSRDGLSMIMLEFDYGTDMDAVMNDVRDKVSLISGFLPDGTEDPMILKFSSDMIPVVVLSATAEESANALYKILDEQVANPLNRITGVGTVSVGGAPQREVQVNVVPAKLEAYNMSLEQIAQVIAAENVNVPAGNIDIGSQTYMLRLEGEFKNSKDLNDIVVGSSMGRPVYLRDVATVSDTLESRVQENYTNGRRSASIIVQKQSGANTVAIADAVNAALPELQKSLPPDIEIESVMDTSDYIKTSINSLLETIFLALIIVGIVVLFFLGRWRATIIVMVTIPISLIGSFIYLFITGNSINIISLSALSITIGMVVDDAIVVLENITSHIERGSRPKQAAVYGTEEVSLSVIASTLTIIAVFLPMTMVGGFAGVMFKQLGWMVTIIISLSLIISLTLTPMMSSHMLRSVKDIKMNGFDRWYHNNILPALDKLDHGYSKLVNWVSRRRRTTLFGVVVIFIISIIISAITLKTSFMPESDNNSIGLTIEMPTGTRMEVAREVGHNIVNNLRDKYPEIEIISFSVGTAGEGDTYAAMQDNAPNIMTYNIRLKEAKYRDKTIYDISDEMRNDLASMPELNRFQVMPGGGDMGMAGGNNVAVEVFGYDLAVTDAIAAELNSKLSEVDGLRDIVISRKDYRMEYQIQFDREKLSLNGLNMATASNAVRNRINGLVMSRYREDGEEYNIRVRFEEQYRQSIEDIENILIYNPMGSGVRVRDLGTVVESSSLPQIDRQDRERIVTVTGTIYGRALSEVVKDVDAILAQTDVPTGVQIEIGGTLEDQQESFAELALLLLIVSILVYIVLASQFESLTYPFMIILTIPFAFTGGLLLLAITGEPLGIMGYVGLIMLVGMVVKNAIVLIDYINLNRERGMSIITAVVHGGRSRLRPVLMTTLTTILGMIPLAIGTGQGSEMWRALGIAIIGGMTFSTIITLILIPALYSMMAGYGVRRRRKKHRLVIEENR</sequence>
<dbReference type="Gene3D" id="1.20.1640.10">
    <property type="entry name" value="Multidrug efflux transporter AcrB transmembrane domain"/>
    <property type="match status" value="2"/>
</dbReference>
<dbReference type="Gene3D" id="3.30.70.1440">
    <property type="entry name" value="Multidrug efflux transporter AcrB pore domain"/>
    <property type="match status" value="1"/>
</dbReference>
<keyword evidence="3" id="KW-1185">Reference proteome</keyword>
<dbReference type="PRINTS" id="PR00702">
    <property type="entry name" value="ACRIFLAVINRP"/>
</dbReference>
<dbReference type="PANTHER" id="PTHR32063">
    <property type="match status" value="1"/>
</dbReference>
<dbReference type="InterPro" id="IPR001036">
    <property type="entry name" value="Acrflvin-R"/>
</dbReference>
<dbReference type="AlphaFoldDB" id="A0A098BY21"/>
<feature type="transmembrane region" description="Helical" evidence="1">
    <location>
        <begin position="383"/>
        <end position="408"/>
    </location>
</feature>
<feature type="transmembrane region" description="Helical" evidence="1">
    <location>
        <begin position="429"/>
        <end position="449"/>
    </location>
</feature>
<dbReference type="KEGG" id="pbt:ING2E5B_0794"/>
<dbReference type="InterPro" id="IPR027463">
    <property type="entry name" value="AcrB_DN_DC_subdom"/>
</dbReference>
<reference evidence="2 3" key="1">
    <citation type="submission" date="2014-08" db="EMBL/GenBank/DDBJ databases">
        <authorList>
            <person name="Wibberg D."/>
        </authorList>
    </citation>
    <scope>NUCLEOTIDE SEQUENCE [LARGE SCALE GENOMIC DNA]</scope>
    <source>
        <strain evidence="3">ING2-E5B</strain>
    </source>
</reference>
<dbReference type="Gene3D" id="3.30.2090.10">
    <property type="entry name" value="Multidrug efflux transporter AcrB TolC docking domain, DN and DC subdomains"/>
    <property type="match status" value="2"/>
</dbReference>
<evidence type="ECO:0000313" key="2">
    <source>
        <dbReference type="EMBL" id="CEA15560.1"/>
    </source>
</evidence>
<feature type="transmembrane region" description="Helical" evidence="1">
    <location>
        <begin position="461"/>
        <end position="480"/>
    </location>
</feature>
<evidence type="ECO:0000256" key="1">
    <source>
        <dbReference type="SAM" id="Phobius"/>
    </source>
</evidence>
<dbReference type="Proteomes" id="UP000032417">
    <property type="component" value="Chromosome 1"/>
</dbReference>
<keyword evidence="1" id="KW-0472">Membrane</keyword>
<dbReference type="Pfam" id="PF00873">
    <property type="entry name" value="ACR_tran"/>
    <property type="match status" value="1"/>
</dbReference>
<feature type="transmembrane region" description="Helical" evidence="1">
    <location>
        <begin position="864"/>
        <end position="882"/>
    </location>
</feature>
<dbReference type="EMBL" id="LN515532">
    <property type="protein sequence ID" value="CEA15560.1"/>
    <property type="molecule type" value="Genomic_DNA"/>
</dbReference>
<evidence type="ECO:0000313" key="3">
    <source>
        <dbReference type="Proteomes" id="UP000032417"/>
    </source>
</evidence>